<name>A0A1B4XD52_9GAMM</name>
<gene>
    <name evidence="2" type="ORF">SCL_0393</name>
</gene>
<accession>A0A1B4XD52</accession>
<feature type="transmembrane region" description="Helical" evidence="1">
    <location>
        <begin position="26"/>
        <end position="48"/>
    </location>
</feature>
<keyword evidence="1" id="KW-1133">Transmembrane helix</keyword>
<reference evidence="2 3" key="1">
    <citation type="submission" date="2015-05" db="EMBL/GenBank/DDBJ databases">
        <title>Complete genome sequence of a sulfur-oxidizing gammaproteobacterium strain HA5.</title>
        <authorList>
            <person name="Miura A."/>
            <person name="Kojima H."/>
            <person name="Fukui M."/>
        </authorList>
    </citation>
    <scope>NUCLEOTIDE SEQUENCE [LARGE SCALE GENOMIC DNA]</scope>
    <source>
        <strain evidence="2 3">HA5</strain>
    </source>
</reference>
<evidence type="ECO:0000313" key="2">
    <source>
        <dbReference type="EMBL" id="BAV32715.1"/>
    </source>
</evidence>
<keyword evidence="3" id="KW-1185">Reference proteome</keyword>
<protein>
    <submittedName>
        <fullName evidence="2">MSHA biogenesis protein MshJ</fullName>
    </submittedName>
</protein>
<evidence type="ECO:0000256" key="1">
    <source>
        <dbReference type="SAM" id="Phobius"/>
    </source>
</evidence>
<dbReference type="OrthoDB" id="9151209at2"/>
<dbReference type="Proteomes" id="UP000243180">
    <property type="component" value="Chromosome"/>
</dbReference>
<keyword evidence="1" id="KW-0812">Transmembrane</keyword>
<dbReference type="AlphaFoldDB" id="A0A1B4XD52"/>
<proteinExistence type="predicted"/>
<dbReference type="InParanoid" id="A0A1B4XD52"/>
<organism evidence="2 3">
    <name type="scientific">Sulfuricaulis limicola</name>
    <dbReference type="NCBI Taxonomy" id="1620215"/>
    <lineage>
        <taxon>Bacteria</taxon>
        <taxon>Pseudomonadati</taxon>
        <taxon>Pseudomonadota</taxon>
        <taxon>Gammaproteobacteria</taxon>
        <taxon>Acidiferrobacterales</taxon>
        <taxon>Acidiferrobacteraceae</taxon>
        <taxon>Sulfuricaulis</taxon>
    </lineage>
</organism>
<dbReference type="RefSeq" id="WP_096359483.1">
    <property type="nucleotide sequence ID" value="NZ_AP014879.1"/>
</dbReference>
<dbReference type="KEGG" id="slim:SCL_0393"/>
<keyword evidence="1" id="KW-0472">Membrane</keyword>
<evidence type="ECO:0000313" key="3">
    <source>
        <dbReference type="Proteomes" id="UP000243180"/>
    </source>
</evidence>
<dbReference type="EMBL" id="AP014879">
    <property type="protein sequence ID" value="BAV32715.1"/>
    <property type="molecule type" value="Genomic_DNA"/>
</dbReference>
<sequence length="221" mass="24753">MTADDLKKQFQGFANRVDAMSLRERAMIFITLLVALYFLAVNVLFGPLSAEKDRVQQQLTQKRLETQALEAQIQTMAGSGTEGVDAAKRNKLETLRENLKTMDTELVRVTAGLVPPREMARLIEQMLLKNRGLQVMRVESIPATPLLEGGAGVTGAMVYKHGMRVEVKGGYLDILRYLKSLEALPWKVFWGKAALKTEKYPDSRVSLVIYTLSTHEAWIGL</sequence>